<dbReference type="InterPro" id="IPR050060">
    <property type="entry name" value="Phosphoglucosamine_mutase"/>
</dbReference>
<name>A5C0N1_VITVI</name>
<dbReference type="ExpressionAtlas" id="A5C0N1">
    <property type="expression patterns" value="baseline"/>
</dbReference>
<proteinExistence type="predicted"/>
<protein>
    <submittedName>
        <fullName evidence="3">Uncharacterized protein</fullName>
    </submittedName>
</protein>
<dbReference type="Gene3D" id="3.40.120.10">
    <property type="entry name" value="Alpha-D-Glucose-1,6-Bisphosphate, subunit A, domain 3"/>
    <property type="match status" value="1"/>
</dbReference>
<dbReference type="EMBL" id="AM477987">
    <property type="protein sequence ID" value="CAN64079.1"/>
    <property type="molecule type" value="Genomic_DNA"/>
</dbReference>
<dbReference type="GO" id="GO:0005975">
    <property type="term" value="P:carbohydrate metabolic process"/>
    <property type="evidence" value="ECO:0007669"/>
    <property type="project" value="InterPro"/>
</dbReference>
<dbReference type="PANTHER" id="PTHR42946">
    <property type="entry name" value="PHOSPHOHEXOSE MUTASE"/>
    <property type="match status" value="1"/>
</dbReference>
<keyword evidence="2" id="KW-0597">Phosphoprotein</keyword>
<comment type="cofactor">
    <cofactor evidence="1">
        <name>Mg(2+)</name>
        <dbReference type="ChEBI" id="CHEBI:18420"/>
    </cofactor>
</comment>
<dbReference type="PANTHER" id="PTHR42946:SF1">
    <property type="entry name" value="PHOSPHOGLUCOMUTASE (ALPHA-D-GLUCOSE-1,6-BISPHOSPHATE-DEPENDENT)"/>
    <property type="match status" value="1"/>
</dbReference>
<evidence type="ECO:0000256" key="2">
    <source>
        <dbReference type="ARBA" id="ARBA00022553"/>
    </source>
</evidence>
<evidence type="ECO:0000256" key="1">
    <source>
        <dbReference type="ARBA" id="ARBA00001946"/>
    </source>
</evidence>
<dbReference type="GO" id="GO:0016868">
    <property type="term" value="F:intramolecular phosphotransferase activity"/>
    <property type="evidence" value="ECO:0007669"/>
    <property type="project" value="InterPro"/>
</dbReference>
<reference evidence="3" key="1">
    <citation type="journal article" date="2007" name="PLoS ONE">
        <title>The first genome sequence of an elite grapevine cultivar (Pinot noir Vitis vinifera L.): coping with a highly heterozygous genome.</title>
        <authorList>
            <person name="Velasco R."/>
            <person name="Zharkikh A."/>
            <person name="Troggio M."/>
            <person name="Cartwright D.A."/>
            <person name="Cestaro A."/>
            <person name="Pruss D."/>
            <person name="Pindo M."/>
            <person name="FitzGerald L.M."/>
            <person name="Vezzulli S."/>
            <person name="Reid J."/>
            <person name="Malacarne G."/>
            <person name="Iliev D."/>
            <person name="Coppola G."/>
            <person name="Wardell B."/>
            <person name="Micheletti D."/>
            <person name="Macalma T."/>
            <person name="Facci M."/>
            <person name="Mitchell J.T."/>
            <person name="Perazzolli M."/>
            <person name="Eldredge G."/>
            <person name="Gatto P."/>
            <person name="Oyzerski R."/>
            <person name="Moretto M."/>
            <person name="Gutin N."/>
            <person name="Stefanini M."/>
            <person name="Chen Y."/>
            <person name="Segala C."/>
            <person name="Davenport C."/>
            <person name="Dematte L."/>
            <person name="Mraz A."/>
            <person name="Battilana J."/>
            <person name="Stormo K."/>
            <person name="Costa F."/>
            <person name="Tao Q."/>
            <person name="Si-Ammour A."/>
            <person name="Harkins T."/>
            <person name="Lackey A."/>
            <person name="Perbost C."/>
            <person name="Taillon B."/>
            <person name="Stella A."/>
            <person name="Solovyev V."/>
            <person name="Fawcett J.A."/>
            <person name="Sterck L."/>
            <person name="Vandepoele K."/>
            <person name="Grando S.M."/>
            <person name="Toppo S."/>
            <person name="Moser C."/>
            <person name="Lanchbury J."/>
            <person name="Bogden R."/>
            <person name="Skolnick M."/>
            <person name="Sgaramella V."/>
            <person name="Bhatnagar S.K."/>
            <person name="Fontana P."/>
            <person name="Gutin A."/>
            <person name="Van de Peer Y."/>
            <person name="Salamini F."/>
            <person name="Viola R."/>
        </authorList>
    </citation>
    <scope>NUCLEOTIDE SEQUENCE</scope>
</reference>
<gene>
    <name evidence="3" type="ORF">VITISV_017277</name>
</gene>
<dbReference type="SUPFAM" id="SSF53738">
    <property type="entry name" value="Phosphoglucomutase, first 3 domains"/>
    <property type="match status" value="1"/>
</dbReference>
<sequence>MGKIPYQNFMGVAGYDDYSLNEWIPIDACNIRIREVVFHLTALQDTAHLAVRMTPPINGIRYAGCSRYSEADSRRGDPAGALFRSMLLRDYVAMQSCEESCEISGPDSEVGVDKETELVTKAQNQRSKFQVAVDDKDERPLEGLHIVVDADNGAEGFFFLLKRFATVDSTGHELNRNRLIALMSAIVLEEQPGTTTATDSVTSDGLTTYIEKELGGKHHWFERSYKNVIDEAIRLNFCCGHGALKENHWLDDGVYHMVKLLSKLASARAFGIGGGSKVLTDLVEGLQEPAVTVEPRLNIDKSHEDLEGGYL</sequence>
<evidence type="ECO:0000313" key="3">
    <source>
        <dbReference type="EMBL" id="CAN64079.1"/>
    </source>
</evidence>
<dbReference type="InterPro" id="IPR016055">
    <property type="entry name" value="A-D-PHexomutase_a/b/a-I/II/III"/>
</dbReference>
<dbReference type="AlphaFoldDB" id="A5C0N1"/>
<organism evidence="3">
    <name type="scientific">Vitis vinifera</name>
    <name type="common">Grape</name>
    <dbReference type="NCBI Taxonomy" id="29760"/>
    <lineage>
        <taxon>Eukaryota</taxon>
        <taxon>Viridiplantae</taxon>
        <taxon>Streptophyta</taxon>
        <taxon>Embryophyta</taxon>
        <taxon>Tracheophyta</taxon>
        <taxon>Spermatophyta</taxon>
        <taxon>Magnoliopsida</taxon>
        <taxon>eudicotyledons</taxon>
        <taxon>Gunneridae</taxon>
        <taxon>Pentapetalae</taxon>
        <taxon>rosids</taxon>
        <taxon>Vitales</taxon>
        <taxon>Vitaceae</taxon>
        <taxon>Viteae</taxon>
        <taxon>Vitis</taxon>
    </lineage>
</organism>
<accession>A5C0N1</accession>